<gene>
    <name evidence="3" type="ORF">D3Z39_05800</name>
</gene>
<dbReference type="RefSeq" id="WP_160209237.1">
    <property type="nucleotide sequence ID" value="NZ_QXWZ01000007.1"/>
</dbReference>
<sequence length="416" mass="44624">MITSFTLENNLQLTLELDTPRFGLSPDALFGLAARQNPQRAFLFVSKVLGKHLPIRPGALLAAGKLLALALSGKSGGEYWASIVNGTADPPFPSLWERLEASRSPLPAQERTLFIGFAETATGLGQAVADCFSGESAYISTTRFEQESGAPLSFDEAHSHARTHLLYLDPDDAFLRGCRRAVLIDDEFTTGNTAFRLVERLHAAYGIRRFALLALLDNSSDGQRRAVEQRLGVEIEAISLLKSRIVSLENGDTPAPALADLTGAAGSAPTLLEPGISLPGTGRRLMTQERLAALRRACRAVADAIDTAEAARTLYLGSGELIYAPALIAGFCGGRAFHSTTQSPVFPLPGSAIVSGVRFDPADCYSAAGYFYNVPDGAYECAYLFAERGAFVERGARQLTQYLSMRGIKSVSVVML</sequence>
<evidence type="ECO:0000313" key="3">
    <source>
        <dbReference type="EMBL" id="NBI78388.1"/>
    </source>
</evidence>
<dbReference type="EMBL" id="QXWZ01000007">
    <property type="protein sequence ID" value="NBI78388.1"/>
    <property type="molecule type" value="Genomic_DNA"/>
</dbReference>
<dbReference type="InterPro" id="IPR000836">
    <property type="entry name" value="PRTase_dom"/>
</dbReference>
<dbReference type="OrthoDB" id="56827at2"/>
<evidence type="ECO:0000259" key="2">
    <source>
        <dbReference type="Pfam" id="PF15609"/>
    </source>
</evidence>
<dbReference type="InterPro" id="IPR029057">
    <property type="entry name" value="PRTase-like"/>
</dbReference>
<protein>
    <recommendedName>
        <fullName evidence="5">TRSP domain C terminus to PRTase_2</fullName>
    </recommendedName>
</protein>
<proteinExistence type="predicted"/>
<dbReference type="InterPro" id="IPR041688">
    <property type="entry name" value="PRTase_2"/>
</dbReference>
<accession>A0A845RHG5</accession>
<dbReference type="Gene3D" id="3.40.50.2020">
    <property type="match status" value="1"/>
</dbReference>
<comment type="caution">
    <text evidence="3">The sequence shown here is derived from an EMBL/GenBank/DDBJ whole genome shotgun (WGS) entry which is preliminary data.</text>
</comment>
<dbReference type="InterPro" id="IPR022537">
    <property type="entry name" value="TRSP_dom"/>
</dbReference>
<feature type="domain" description="TRSP" evidence="1">
    <location>
        <begin position="281"/>
        <end position="393"/>
    </location>
</feature>
<dbReference type="Proteomes" id="UP000446348">
    <property type="component" value="Unassembled WGS sequence"/>
</dbReference>
<evidence type="ECO:0008006" key="5">
    <source>
        <dbReference type="Google" id="ProtNLM"/>
    </source>
</evidence>
<feature type="domain" description="Orotate phosphoribosyltransferase-like" evidence="2">
    <location>
        <begin position="29"/>
        <end position="243"/>
    </location>
</feature>
<dbReference type="PIRSF" id="PIRSF020967">
    <property type="entry name" value="UCP020967"/>
    <property type="match status" value="1"/>
</dbReference>
<dbReference type="AlphaFoldDB" id="A0A845RHG5"/>
<dbReference type="CDD" id="cd06223">
    <property type="entry name" value="PRTases_typeI"/>
    <property type="match status" value="1"/>
</dbReference>
<evidence type="ECO:0000313" key="4">
    <source>
        <dbReference type="Proteomes" id="UP000446348"/>
    </source>
</evidence>
<dbReference type="SUPFAM" id="SSF53271">
    <property type="entry name" value="PRTase-like"/>
    <property type="match status" value="1"/>
</dbReference>
<dbReference type="Pfam" id="PF12500">
    <property type="entry name" value="TRSP"/>
    <property type="match status" value="1"/>
</dbReference>
<reference evidence="3 4" key="1">
    <citation type="submission" date="2018-08" db="EMBL/GenBank/DDBJ databases">
        <title>Murine metabolic-syndrome-specific gut microbial biobank.</title>
        <authorList>
            <person name="Liu C."/>
        </authorList>
    </citation>
    <scope>NUCLEOTIDE SEQUENCE [LARGE SCALE GENOMIC DNA]</scope>
    <source>
        <strain evidence="3 4">X69</strain>
    </source>
</reference>
<evidence type="ECO:0000259" key="1">
    <source>
        <dbReference type="Pfam" id="PF12500"/>
    </source>
</evidence>
<dbReference type="Pfam" id="PF15609">
    <property type="entry name" value="PRTase_2"/>
    <property type="match status" value="1"/>
</dbReference>
<dbReference type="InterPro" id="IPR011214">
    <property type="entry name" value="UCP020967"/>
</dbReference>
<name>A0A845RHG5_9FIRM</name>
<organism evidence="3 4">
    <name type="scientific">Anaerotruncus colihominis</name>
    <dbReference type="NCBI Taxonomy" id="169435"/>
    <lineage>
        <taxon>Bacteria</taxon>
        <taxon>Bacillati</taxon>
        <taxon>Bacillota</taxon>
        <taxon>Clostridia</taxon>
        <taxon>Eubacteriales</taxon>
        <taxon>Oscillospiraceae</taxon>
        <taxon>Anaerotruncus</taxon>
    </lineage>
</organism>